<dbReference type="Proteomes" id="UP001346869">
    <property type="component" value="Unassembled WGS sequence"/>
</dbReference>
<gene>
    <name evidence="2" type="ORF">PBY51_004614</name>
</gene>
<proteinExistence type="predicted"/>
<name>A0AAN8ATJ6_ELEMC</name>
<keyword evidence="3" id="KW-1185">Reference proteome</keyword>
<sequence>MRLSGCPAGRNESDHVERADLVLGVIGRLLTFAEGSVVTAGREDLISGLGELPNSRPERPSDRCHCPLSRSLGG</sequence>
<organism evidence="2 3">
    <name type="scientific">Eleginops maclovinus</name>
    <name type="common">Patagonian blennie</name>
    <name type="synonym">Eleginus maclovinus</name>
    <dbReference type="NCBI Taxonomy" id="56733"/>
    <lineage>
        <taxon>Eukaryota</taxon>
        <taxon>Metazoa</taxon>
        <taxon>Chordata</taxon>
        <taxon>Craniata</taxon>
        <taxon>Vertebrata</taxon>
        <taxon>Euteleostomi</taxon>
        <taxon>Actinopterygii</taxon>
        <taxon>Neopterygii</taxon>
        <taxon>Teleostei</taxon>
        <taxon>Neoteleostei</taxon>
        <taxon>Acanthomorphata</taxon>
        <taxon>Eupercaria</taxon>
        <taxon>Perciformes</taxon>
        <taxon>Notothenioidei</taxon>
        <taxon>Eleginopidae</taxon>
        <taxon>Eleginops</taxon>
    </lineage>
</organism>
<reference evidence="2 3" key="2">
    <citation type="journal article" date="2023" name="Mol. Biol. Evol.">
        <title>Genomics of Secondarily Temperate Adaptation in the Only Non-Antarctic Icefish.</title>
        <authorList>
            <person name="Rivera-Colon A.G."/>
            <person name="Rayamajhi N."/>
            <person name="Minhas B.F."/>
            <person name="Madrigal G."/>
            <person name="Bilyk K.T."/>
            <person name="Yoon V."/>
            <person name="Hune M."/>
            <person name="Gregory S."/>
            <person name="Cheng C.H.C."/>
            <person name="Catchen J.M."/>
        </authorList>
    </citation>
    <scope>NUCLEOTIDE SEQUENCE [LARGE SCALE GENOMIC DNA]</scope>
    <source>
        <strain evidence="2">JMC-PN-2008</strain>
    </source>
</reference>
<feature type="compositionally biased region" description="Basic and acidic residues" evidence="1">
    <location>
        <begin position="56"/>
        <end position="65"/>
    </location>
</feature>
<protein>
    <submittedName>
        <fullName evidence="2">Uncharacterized protein</fullName>
    </submittedName>
</protein>
<feature type="region of interest" description="Disordered" evidence="1">
    <location>
        <begin position="49"/>
        <end position="74"/>
    </location>
</feature>
<comment type="caution">
    <text evidence="2">The sequence shown here is derived from an EMBL/GenBank/DDBJ whole genome shotgun (WGS) entry which is preliminary data.</text>
</comment>
<dbReference type="EMBL" id="JAUZQC010000005">
    <property type="protein sequence ID" value="KAK5871753.1"/>
    <property type="molecule type" value="Genomic_DNA"/>
</dbReference>
<reference evidence="2 3" key="1">
    <citation type="journal article" date="2023" name="Genes (Basel)">
        <title>Chromosome-Level Genome Assembly and Circadian Gene Repertoire of the Patagonia Blennie Eleginops maclovinus-The Closest Ancestral Proxy of Antarctic Cryonotothenioids.</title>
        <authorList>
            <person name="Cheng C.C."/>
            <person name="Rivera-Colon A.G."/>
            <person name="Minhas B.F."/>
            <person name="Wilson L."/>
            <person name="Rayamajhi N."/>
            <person name="Vargas-Chacoff L."/>
            <person name="Catchen J.M."/>
        </authorList>
    </citation>
    <scope>NUCLEOTIDE SEQUENCE [LARGE SCALE GENOMIC DNA]</scope>
    <source>
        <strain evidence="2">JMC-PN-2008</strain>
    </source>
</reference>
<dbReference type="AlphaFoldDB" id="A0AAN8ATJ6"/>
<evidence type="ECO:0000313" key="3">
    <source>
        <dbReference type="Proteomes" id="UP001346869"/>
    </source>
</evidence>
<evidence type="ECO:0000256" key="1">
    <source>
        <dbReference type="SAM" id="MobiDB-lite"/>
    </source>
</evidence>
<evidence type="ECO:0000313" key="2">
    <source>
        <dbReference type="EMBL" id="KAK5871753.1"/>
    </source>
</evidence>
<accession>A0AAN8ATJ6</accession>